<dbReference type="PANTHER" id="PTHR43537">
    <property type="entry name" value="TRANSCRIPTIONAL REGULATOR, GNTR FAMILY"/>
    <property type="match status" value="1"/>
</dbReference>
<dbReference type="SUPFAM" id="SSF46785">
    <property type="entry name" value="Winged helix' DNA-binding domain"/>
    <property type="match status" value="1"/>
</dbReference>
<evidence type="ECO:0000259" key="4">
    <source>
        <dbReference type="PROSITE" id="PS50949"/>
    </source>
</evidence>
<dbReference type="SMART" id="SM00895">
    <property type="entry name" value="FCD"/>
    <property type="match status" value="1"/>
</dbReference>
<evidence type="ECO:0000313" key="8">
    <source>
        <dbReference type="Proteomes" id="UP000095709"/>
    </source>
</evidence>
<organism evidence="6 8">
    <name type="scientific">Fusicatenibacter saccharivorans</name>
    <dbReference type="NCBI Taxonomy" id="1150298"/>
    <lineage>
        <taxon>Bacteria</taxon>
        <taxon>Bacillati</taxon>
        <taxon>Bacillota</taxon>
        <taxon>Clostridia</taxon>
        <taxon>Lachnospirales</taxon>
        <taxon>Lachnospiraceae</taxon>
        <taxon>Fusicatenibacter</taxon>
    </lineage>
</organism>
<dbReference type="RefSeq" id="WP_055221789.1">
    <property type="nucleotide sequence ID" value="NZ_CABJFB010000019.1"/>
</dbReference>
<dbReference type="PANTHER" id="PTHR43537:SF24">
    <property type="entry name" value="GLUCONATE OPERON TRANSCRIPTIONAL REPRESSOR"/>
    <property type="match status" value="1"/>
</dbReference>
<dbReference type="GO" id="GO:0003677">
    <property type="term" value="F:DNA binding"/>
    <property type="evidence" value="ECO:0007669"/>
    <property type="project" value="UniProtKB-KW"/>
</dbReference>
<evidence type="ECO:0000313" key="5">
    <source>
        <dbReference type="EMBL" id="CUN62937.1"/>
    </source>
</evidence>
<dbReference type="STRING" id="1150298.ERS852406_00463"/>
<dbReference type="Gene3D" id="1.20.120.530">
    <property type="entry name" value="GntR ligand-binding domain-like"/>
    <property type="match status" value="1"/>
</dbReference>
<dbReference type="SMART" id="SM00345">
    <property type="entry name" value="HTH_GNTR"/>
    <property type="match status" value="1"/>
</dbReference>
<dbReference type="Proteomes" id="UP000095706">
    <property type="component" value="Unassembled WGS sequence"/>
</dbReference>
<keyword evidence="3" id="KW-0804">Transcription</keyword>
<evidence type="ECO:0000313" key="6">
    <source>
        <dbReference type="EMBL" id="CUP57078.1"/>
    </source>
</evidence>
<dbReference type="Gene3D" id="1.10.10.10">
    <property type="entry name" value="Winged helix-like DNA-binding domain superfamily/Winged helix DNA-binding domain"/>
    <property type="match status" value="1"/>
</dbReference>
<evidence type="ECO:0000256" key="1">
    <source>
        <dbReference type="ARBA" id="ARBA00023015"/>
    </source>
</evidence>
<dbReference type="Proteomes" id="UP000095709">
    <property type="component" value="Unassembled WGS sequence"/>
</dbReference>
<dbReference type="InterPro" id="IPR011711">
    <property type="entry name" value="GntR_C"/>
</dbReference>
<dbReference type="InterPro" id="IPR036388">
    <property type="entry name" value="WH-like_DNA-bd_sf"/>
</dbReference>
<dbReference type="CDD" id="cd07377">
    <property type="entry name" value="WHTH_GntR"/>
    <property type="match status" value="1"/>
</dbReference>
<evidence type="ECO:0000256" key="2">
    <source>
        <dbReference type="ARBA" id="ARBA00023125"/>
    </source>
</evidence>
<evidence type="ECO:0000256" key="3">
    <source>
        <dbReference type="ARBA" id="ARBA00023163"/>
    </source>
</evidence>
<dbReference type="PRINTS" id="PR00035">
    <property type="entry name" value="HTHGNTR"/>
</dbReference>
<dbReference type="EMBL" id="CZAL01000012">
    <property type="protein sequence ID" value="CUP57078.1"/>
    <property type="molecule type" value="Genomic_DNA"/>
</dbReference>
<feature type="domain" description="HTH gntR-type" evidence="4">
    <location>
        <begin position="16"/>
        <end position="83"/>
    </location>
</feature>
<accession>A0A174PEJ5</accession>
<gene>
    <name evidence="6" type="primary">ydfH</name>
    <name evidence="5" type="ORF">ERS852406_00463</name>
    <name evidence="6" type="ORF">ERS852498_02286</name>
</gene>
<keyword evidence="2" id="KW-0238">DNA-binding</keyword>
<reference evidence="7 8" key="1">
    <citation type="submission" date="2015-09" db="EMBL/GenBank/DDBJ databases">
        <authorList>
            <consortium name="Pathogen Informatics"/>
        </authorList>
    </citation>
    <scope>NUCLEOTIDE SEQUENCE [LARGE SCALE GENOMIC DNA]</scope>
    <source>
        <strain evidence="5 7">2789STDY5608849</strain>
        <strain evidence="6 8">2789STDY5834885</strain>
    </source>
</reference>
<protein>
    <submittedName>
        <fullName evidence="6">Uncharacterized HTH-type transcriptional regulator ydfH</fullName>
    </submittedName>
</protein>
<sequence length="237" mass="27854">MAKNELDLQMEDYQYLPLRDVVFRTLRQAILRGELKPGERLMEIRLANQLGVSRTPIREAIRMLELDGLVIMVPRKGAQVAQITEKDLNDVLEVRLGLEELAVKLACQRITESELQKLYQASRSFEQMLETTETDDLQKLAQADVAFHDVIYQATNNERLIQLLNNLREQMYRYRIEYLKDVKSRRSLVEEHDALYERMKNRDLAGAQKMIREHIERQQESIMQTVHHQSMTGVEEK</sequence>
<keyword evidence="1" id="KW-0805">Transcription regulation</keyword>
<dbReference type="SUPFAM" id="SSF48008">
    <property type="entry name" value="GntR ligand-binding domain-like"/>
    <property type="match status" value="1"/>
</dbReference>
<dbReference type="GO" id="GO:0003700">
    <property type="term" value="F:DNA-binding transcription factor activity"/>
    <property type="evidence" value="ECO:0007669"/>
    <property type="project" value="InterPro"/>
</dbReference>
<dbReference type="Pfam" id="PF07729">
    <property type="entry name" value="FCD"/>
    <property type="match status" value="1"/>
</dbReference>
<evidence type="ECO:0000313" key="7">
    <source>
        <dbReference type="Proteomes" id="UP000095706"/>
    </source>
</evidence>
<name>A0A174PEJ5_9FIRM</name>
<proteinExistence type="predicted"/>
<dbReference type="EMBL" id="CYYV01000002">
    <property type="protein sequence ID" value="CUN62937.1"/>
    <property type="molecule type" value="Genomic_DNA"/>
</dbReference>
<dbReference type="PROSITE" id="PS50949">
    <property type="entry name" value="HTH_GNTR"/>
    <property type="match status" value="1"/>
</dbReference>
<dbReference type="InterPro" id="IPR000524">
    <property type="entry name" value="Tscrpt_reg_HTH_GntR"/>
</dbReference>
<dbReference type="AlphaFoldDB" id="A0A174PEJ5"/>
<dbReference type="Pfam" id="PF00392">
    <property type="entry name" value="GntR"/>
    <property type="match status" value="1"/>
</dbReference>
<dbReference type="InterPro" id="IPR008920">
    <property type="entry name" value="TF_FadR/GntR_C"/>
</dbReference>
<dbReference type="InterPro" id="IPR036390">
    <property type="entry name" value="WH_DNA-bd_sf"/>
</dbReference>